<dbReference type="Proteomes" id="UP001279734">
    <property type="component" value="Unassembled WGS sequence"/>
</dbReference>
<evidence type="ECO:0000313" key="1">
    <source>
        <dbReference type="EMBL" id="GMH21800.1"/>
    </source>
</evidence>
<dbReference type="AlphaFoldDB" id="A0AAD3T1R7"/>
<gene>
    <name evidence="1" type="ORF">Nepgr_023643</name>
</gene>
<evidence type="ECO:0000313" key="2">
    <source>
        <dbReference type="Proteomes" id="UP001279734"/>
    </source>
</evidence>
<proteinExistence type="predicted"/>
<reference evidence="1" key="1">
    <citation type="submission" date="2023-05" db="EMBL/GenBank/DDBJ databases">
        <title>Nepenthes gracilis genome sequencing.</title>
        <authorList>
            <person name="Fukushima K."/>
        </authorList>
    </citation>
    <scope>NUCLEOTIDE SEQUENCE</scope>
    <source>
        <strain evidence="1">SING2019-196</strain>
    </source>
</reference>
<comment type="caution">
    <text evidence="1">The sequence shown here is derived from an EMBL/GenBank/DDBJ whole genome shotgun (WGS) entry which is preliminary data.</text>
</comment>
<keyword evidence="2" id="KW-1185">Reference proteome</keyword>
<accession>A0AAD3T1R7</accession>
<sequence>MRHADNSKAATKDGSAGFSFAANASNGNCIQSILDITGNIEDTYFSLFNFDTCNLGALQEFQQPAFDDSDGSFSFLISGEKSDLQSGTNDID</sequence>
<protein>
    <submittedName>
        <fullName evidence="1">Uncharacterized protein</fullName>
    </submittedName>
</protein>
<organism evidence="1 2">
    <name type="scientific">Nepenthes gracilis</name>
    <name type="common">Slender pitcher plant</name>
    <dbReference type="NCBI Taxonomy" id="150966"/>
    <lineage>
        <taxon>Eukaryota</taxon>
        <taxon>Viridiplantae</taxon>
        <taxon>Streptophyta</taxon>
        <taxon>Embryophyta</taxon>
        <taxon>Tracheophyta</taxon>
        <taxon>Spermatophyta</taxon>
        <taxon>Magnoliopsida</taxon>
        <taxon>eudicotyledons</taxon>
        <taxon>Gunneridae</taxon>
        <taxon>Pentapetalae</taxon>
        <taxon>Caryophyllales</taxon>
        <taxon>Nepenthaceae</taxon>
        <taxon>Nepenthes</taxon>
    </lineage>
</organism>
<dbReference type="EMBL" id="BSYO01000023">
    <property type="protein sequence ID" value="GMH21800.1"/>
    <property type="molecule type" value="Genomic_DNA"/>
</dbReference>
<name>A0AAD3T1R7_NEPGR</name>